<dbReference type="PROSITE" id="PS00107">
    <property type="entry name" value="PROTEIN_KINASE_ATP"/>
    <property type="match status" value="1"/>
</dbReference>
<accession>A0A067QFZ0</accession>
<dbReference type="EMBL" id="KK853552">
    <property type="protein sequence ID" value="KDR06781.1"/>
    <property type="molecule type" value="Genomic_DNA"/>
</dbReference>
<evidence type="ECO:0000256" key="7">
    <source>
        <dbReference type="SAM" id="MobiDB-lite"/>
    </source>
</evidence>
<dbReference type="GO" id="GO:0005524">
    <property type="term" value="F:ATP binding"/>
    <property type="evidence" value="ECO:0007669"/>
    <property type="project" value="UniProtKB-UniRule"/>
</dbReference>
<keyword evidence="4 9" id="KW-0418">Kinase</keyword>
<dbReference type="GO" id="GO:0005634">
    <property type="term" value="C:nucleus"/>
    <property type="evidence" value="ECO:0007669"/>
    <property type="project" value="UniProtKB-ARBA"/>
</dbReference>
<protein>
    <submittedName>
        <fullName evidence="9">Ribosomal protein S6 kinase alpha-5</fullName>
    </submittedName>
</protein>
<keyword evidence="10" id="KW-1185">Reference proteome</keyword>
<evidence type="ECO:0000256" key="6">
    <source>
        <dbReference type="PROSITE-ProRule" id="PRU10141"/>
    </source>
</evidence>
<dbReference type="Gene3D" id="1.10.510.10">
    <property type="entry name" value="Transferase(Phosphotransferase) domain 1"/>
    <property type="match status" value="2"/>
</dbReference>
<feature type="region of interest" description="Disordered" evidence="7">
    <location>
        <begin position="603"/>
        <end position="630"/>
    </location>
</feature>
<reference evidence="9 10" key="1">
    <citation type="journal article" date="2014" name="Nat. Commun.">
        <title>Molecular traces of alternative social organization in a termite genome.</title>
        <authorList>
            <person name="Terrapon N."/>
            <person name="Li C."/>
            <person name="Robertson H.M."/>
            <person name="Ji L."/>
            <person name="Meng X."/>
            <person name="Booth W."/>
            <person name="Chen Z."/>
            <person name="Childers C.P."/>
            <person name="Glastad K.M."/>
            <person name="Gokhale K."/>
            <person name="Gowin J."/>
            <person name="Gronenberg W."/>
            <person name="Hermansen R.A."/>
            <person name="Hu H."/>
            <person name="Hunt B.G."/>
            <person name="Huylmans A.K."/>
            <person name="Khalil S.M."/>
            <person name="Mitchell R.D."/>
            <person name="Munoz-Torres M.C."/>
            <person name="Mustard J.A."/>
            <person name="Pan H."/>
            <person name="Reese J.T."/>
            <person name="Scharf M.E."/>
            <person name="Sun F."/>
            <person name="Vogel H."/>
            <person name="Xiao J."/>
            <person name="Yang W."/>
            <person name="Yang Z."/>
            <person name="Yang Z."/>
            <person name="Zhou J."/>
            <person name="Zhu J."/>
            <person name="Brent C.S."/>
            <person name="Elsik C.G."/>
            <person name="Goodisman M.A."/>
            <person name="Liberles D.A."/>
            <person name="Roe R.M."/>
            <person name="Vargo E.L."/>
            <person name="Vilcinskas A."/>
            <person name="Wang J."/>
            <person name="Bornberg-Bauer E."/>
            <person name="Korb J."/>
            <person name="Zhang G."/>
            <person name="Liebig J."/>
        </authorList>
    </citation>
    <scope>NUCLEOTIDE SEQUENCE [LARGE SCALE GENOMIC DNA]</scope>
    <source>
        <tissue evidence="9">Whole organism</tissue>
    </source>
</reference>
<dbReference type="SUPFAM" id="SSF47095">
    <property type="entry name" value="HMG-box"/>
    <property type="match status" value="1"/>
</dbReference>
<feature type="domain" description="Protein kinase" evidence="8">
    <location>
        <begin position="339"/>
        <end position="568"/>
    </location>
</feature>
<evidence type="ECO:0000256" key="5">
    <source>
        <dbReference type="ARBA" id="ARBA00022840"/>
    </source>
</evidence>
<dbReference type="InterPro" id="IPR017441">
    <property type="entry name" value="Protein_kinase_ATP_BS"/>
</dbReference>
<dbReference type="InterPro" id="IPR036910">
    <property type="entry name" value="HMG_box_dom_sf"/>
</dbReference>
<dbReference type="Gene3D" id="1.10.30.10">
    <property type="entry name" value="High mobility group box domain"/>
    <property type="match status" value="1"/>
</dbReference>
<dbReference type="eggNOG" id="KOG0603">
    <property type="taxonomic scope" value="Eukaryota"/>
</dbReference>
<dbReference type="PANTHER" id="PTHR24351">
    <property type="entry name" value="RIBOSOMAL PROTEIN S6 KINASE"/>
    <property type="match status" value="1"/>
</dbReference>
<dbReference type="Proteomes" id="UP000027135">
    <property type="component" value="Unassembled WGS sequence"/>
</dbReference>
<evidence type="ECO:0000256" key="1">
    <source>
        <dbReference type="ARBA" id="ARBA00022527"/>
    </source>
</evidence>
<dbReference type="InParanoid" id="A0A067QFZ0"/>
<dbReference type="InterPro" id="IPR011009">
    <property type="entry name" value="Kinase-like_dom_sf"/>
</dbReference>
<evidence type="ECO:0000259" key="8">
    <source>
        <dbReference type="PROSITE" id="PS50011"/>
    </source>
</evidence>
<evidence type="ECO:0000256" key="3">
    <source>
        <dbReference type="ARBA" id="ARBA00022741"/>
    </source>
</evidence>
<feature type="region of interest" description="Disordered" evidence="7">
    <location>
        <begin position="19"/>
        <end position="45"/>
    </location>
</feature>
<organism evidence="9 10">
    <name type="scientific">Zootermopsis nevadensis</name>
    <name type="common">Dampwood termite</name>
    <dbReference type="NCBI Taxonomy" id="136037"/>
    <lineage>
        <taxon>Eukaryota</taxon>
        <taxon>Metazoa</taxon>
        <taxon>Ecdysozoa</taxon>
        <taxon>Arthropoda</taxon>
        <taxon>Hexapoda</taxon>
        <taxon>Insecta</taxon>
        <taxon>Pterygota</taxon>
        <taxon>Neoptera</taxon>
        <taxon>Polyneoptera</taxon>
        <taxon>Dictyoptera</taxon>
        <taxon>Blattodea</taxon>
        <taxon>Blattoidea</taxon>
        <taxon>Termitoidae</taxon>
        <taxon>Termopsidae</taxon>
        <taxon>Zootermopsis</taxon>
    </lineage>
</organism>
<feature type="region of interest" description="Disordered" evidence="7">
    <location>
        <begin position="231"/>
        <end position="299"/>
    </location>
</feature>
<evidence type="ECO:0000313" key="9">
    <source>
        <dbReference type="EMBL" id="KDR06781.1"/>
    </source>
</evidence>
<keyword evidence="2" id="KW-0808">Transferase</keyword>
<evidence type="ECO:0000256" key="4">
    <source>
        <dbReference type="ARBA" id="ARBA00022777"/>
    </source>
</evidence>
<evidence type="ECO:0000256" key="2">
    <source>
        <dbReference type="ARBA" id="ARBA00022679"/>
    </source>
</evidence>
<name>A0A067QFZ0_ZOONE</name>
<keyword evidence="1" id="KW-0723">Serine/threonine-protein kinase</keyword>
<dbReference type="STRING" id="136037.A0A067QFZ0"/>
<dbReference type="InterPro" id="IPR000719">
    <property type="entry name" value="Prot_kinase_dom"/>
</dbReference>
<sequence length="630" mass="71505">MIKAENQNLKQQIESLRGFHDDHGLEETAGSVERPAHRTTKRNQGKTIHELSAGHRELIFLSDGSIVSPDRQISLWEDYFGPQPDHQAGSGTKRKFLAEINLTRAKKSKNEDCVGTENCGLPTTIEVLTSNGRTVPSATADLQWATTQEIDLNESCTLGNENGATEFTLLDMDSILKQPSDNCTDSNVDFSESISQTEHPVAEFQDKNDTGDFSEDDLSWLLNFKTDSSSNAAKVEGGHESGGGNEEEIACSGNNNDHNDNRQQHQPNLKLPVRPKRRQRRQLKSGAKKCKETAKGHPVAKIRRPQNAFMFFSNEWRKKMAIKHPEESNKQISVSKDDFKTIKLLGTGGFGEVYLARKKDGNDAGKLYAIKNMKTSLKRKDIDHAWTERRVFEKTRDCPFLVQLHYAFQSNERLHLVMDYVAGKDFIELLEQRGRLMENETRFFSAKVILALQHLHEDKRTYSCSGTPEYMAPEVIRRMGHDMAADWWSLGVVVYEMLSYSRPFGERNNIQTLFNSELSSSWTQESKVPKDDRIIETTIERDEGKAPDAMFFCYLLHSSRLSRLYPTFDNDHPSSIPETILWIVIPSGGVVTEDRVLQIATHQADTRKAQKRRHILSPEDGGEPPKRRLV</sequence>
<dbReference type="GO" id="GO:0004674">
    <property type="term" value="F:protein serine/threonine kinase activity"/>
    <property type="evidence" value="ECO:0007669"/>
    <property type="project" value="UniProtKB-KW"/>
</dbReference>
<dbReference type="SUPFAM" id="SSF56112">
    <property type="entry name" value="Protein kinase-like (PK-like)"/>
    <property type="match status" value="1"/>
</dbReference>
<dbReference type="Pfam" id="PF00069">
    <property type="entry name" value="Pkinase"/>
    <property type="match status" value="2"/>
</dbReference>
<keyword evidence="3 6" id="KW-0547">Nucleotide-binding</keyword>
<gene>
    <name evidence="9" type="ORF">L798_04020</name>
</gene>
<feature type="binding site" evidence="6">
    <location>
        <position position="371"/>
    </location>
    <ligand>
        <name>ATP</name>
        <dbReference type="ChEBI" id="CHEBI:30616"/>
    </ligand>
</feature>
<evidence type="ECO:0000313" key="10">
    <source>
        <dbReference type="Proteomes" id="UP000027135"/>
    </source>
</evidence>
<proteinExistence type="predicted"/>
<feature type="compositionally biased region" description="Basic residues" evidence="7">
    <location>
        <begin position="273"/>
        <end position="288"/>
    </location>
</feature>
<dbReference type="AlphaFoldDB" id="A0A067QFZ0"/>
<dbReference type="Gene3D" id="3.30.200.20">
    <property type="entry name" value="Phosphorylase Kinase, domain 1"/>
    <property type="match status" value="1"/>
</dbReference>
<keyword evidence="5 6" id="KW-0067">ATP-binding</keyword>
<dbReference type="PROSITE" id="PS50011">
    <property type="entry name" value="PROTEIN_KINASE_DOM"/>
    <property type="match status" value="1"/>
</dbReference>